<evidence type="ECO:0000256" key="4">
    <source>
        <dbReference type="ARBA" id="ARBA00022801"/>
    </source>
</evidence>
<comment type="similarity">
    <text evidence="1">Belongs to the peptidase M17 family.</text>
</comment>
<organism evidence="7 8">
    <name type="scientific">Paraphotobacterium marinum</name>
    <dbReference type="NCBI Taxonomy" id="1755811"/>
    <lineage>
        <taxon>Bacteria</taxon>
        <taxon>Pseudomonadati</taxon>
        <taxon>Pseudomonadota</taxon>
        <taxon>Gammaproteobacteria</taxon>
        <taxon>Vibrionales</taxon>
        <taxon>Vibrionaceae</taxon>
        <taxon>Paraphotobacterium</taxon>
    </lineage>
</organism>
<evidence type="ECO:0000259" key="6">
    <source>
        <dbReference type="Pfam" id="PF00883"/>
    </source>
</evidence>
<keyword evidence="5" id="KW-0464">Manganese</keyword>
<dbReference type="AlphaFoldDB" id="A0A220VHN8"/>
<evidence type="ECO:0000313" key="7">
    <source>
        <dbReference type="EMBL" id="ASK79702.1"/>
    </source>
</evidence>
<sequence>MQLETILNTPNVNIRKKKFNFTEIDSYELIILIVEDFNNNEFLASLDSLELKSRFKKSGNQHNSDYLTQIPNSSGTYFLALKKSIPFTFMDKLKNKLKKIDNLKGNIAIVNQSNKSDIAQYALRTTLALSANLPQYKKESNSHLIKNIELFNGGSKSLINEVIAGHKGNFLARSLSILPTNYLTPQKYLKIIKEICKQYKLSLEVYNYQTLKNMGANAFCAVGRACQDESFIICVKRRVGDVKNKVTFVGKGICFDTGGVSLKDPTGMYGMHEDMQGSSVALGSLLAISDADYPINVDCYLAITQNLIGSESYLVNEVITALNGTTIEVTDTDAEGRMALSDTLTLASKEKSDLLIDYATLTGSAVRAVSTRYTALFTPNIDRIGHLVHLGNESGERVWPLPMSDDFDQLLSSEIADTLQCCVTSSPDHILAARFLHKFIDHNNVKEWWHLDLASAENKGGLGAIPTNTTGNGVFFTMAAIKSQFKL</sequence>
<dbReference type="GO" id="GO:0030145">
    <property type="term" value="F:manganese ion binding"/>
    <property type="evidence" value="ECO:0007669"/>
    <property type="project" value="InterPro"/>
</dbReference>
<evidence type="ECO:0000313" key="8">
    <source>
        <dbReference type="Proteomes" id="UP000242175"/>
    </source>
</evidence>
<proteinExistence type="inferred from homology"/>
<dbReference type="OrthoDB" id="9809354at2"/>
<dbReference type="GO" id="GO:0006508">
    <property type="term" value="P:proteolysis"/>
    <property type="evidence" value="ECO:0007669"/>
    <property type="project" value="UniProtKB-KW"/>
</dbReference>
<dbReference type="PANTHER" id="PTHR11963:SF23">
    <property type="entry name" value="CYTOSOL AMINOPEPTIDASE"/>
    <property type="match status" value="1"/>
</dbReference>
<dbReference type="KEGG" id="pmai:CF386_11690"/>
<evidence type="ECO:0000256" key="5">
    <source>
        <dbReference type="ARBA" id="ARBA00023211"/>
    </source>
</evidence>
<keyword evidence="2" id="KW-0031">Aminopeptidase</keyword>
<dbReference type="RefSeq" id="WP_089074610.1">
    <property type="nucleotide sequence ID" value="NZ_CBCSAM010000003.1"/>
</dbReference>
<evidence type="ECO:0000256" key="1">
    <source>
        <dbReference type="ARBA" id="ARBA00009528"/>
    </source>
</evidence>
<protein>
    <submittedName>
        <fullName evidence="7">Peptidase M17</fullName>
    </submittedName>
</protein>
<dbReference type="PRINTS" id="PR00481">
    <property type="entry name" value="LAMNOPPTDASE"/>
</dbReference>
<dbReference type="GO" id="GO:0005737">
    <property type="term" value="C:cytoplasm"/>
    <property type="evidence" value="ECO:0007669"/>
    <property type="project" value="InterPro"/>
</dbReference>
<dbReference type="EMBL" id="CP022356">
    <property type="protein sequence ID" value="ASK79702.1"/>
    <property type="molecule type" value="Genomic_DNA"/>
</dbReference>
<gene>
    <name evidence="7" type="ORF">CF386_11690</name>
</gene>
<keyword evidence="3" id="KW-0645">Protease</keyword>
<evidence type="ECO:0000256" key="2">
    <source>
        <dbReference type="ARBA" id="ARBA00022438"/>
    </source>
</evidence>
<keyword evidence="8" id="KW-1185">Reference proteome</keyword>
<name>A0A220VHN8_9GAMM</name>
<dbReference type="InterPro" id="IPR011356">
    <property type="entry name" value="Leucine_aapep/pepB"/>
</dbReference>
<dbReference type="SUPFAM" id="SSF53187">
    <property type="entry name" value="Zn-dependent exopeptidases"/>
    <property type="match status" value="1"/>
</dbReference>
<keyword evidence="4" id="KW-0378">Hydrolase</keyword>
<dbReference type="Gene3D" id="3.40.630.10">
    <property type="entry name" value="Zn peptidases"/>
    <property type="match status" value="1"/>
</dbReference>
<accession>A0A220VHN8</accession>
<dbReference type="InterPro" id="IPR000819">
    <property type="entry name" value="Peptidase_M17_C"/>
</dbReference>
<feature type="domain" description="Cytosol aminopeptidase" evidence="6">
    <location>
        <begin position="171"/>
        <end position="474"/>
    </location>
</feature>
<evidence type="ECO:0000256" key="3">
    <source>
        <dbReference type="ARBA" id="ARBA00022670"/>
    </source>
</evidence>
<reference evidence="7 8" key="1">
    <citation type="journal article" date="2016" name="Int. J. Syst. Evol. Microbiol.">
        <title>Paraphotobacterium marinum gen. nov., sp. nov., a member of the family Vibrionaceae, isolated from surface seawater.</title>
        <authorList>
            <person name="Huang Z."/>
            <person name="Dong C."/>
            <person name="Shao Z."/>
        </authorList>
    </citation>
    <scope>NUCLEOTIDE SEQUENCE [LARGE SCALE GENOMIC DNA]</scope>
    <source>
        <strain evidence="7 8">NSCS20N07D</strain>
    </source>
</reference>
<dbReference type="Pfam" id="PF00883">
    <property type="entry name" value="Peptidase_M17"/>
    <property type="match status" value="1"/>
</dbReference>
<dbReference type="GO" id="GO:0070006">
    <property type="term" value="F:metalloaminopeptidase activity"/>
    <property type="evidence" value="ECO:0007669"/>
    <property type="project" value="InterPro"/>
</dbReference>
<dbReference type="Proteomes" id="UP000242175">
    <property type="component" value="Chromosome small"/>
</dbReference>
<dbReference type="PANTHER" id="PTHR11963">
    <property type="entry name" value="LEUCINE AMINOPEPTIDASE-RELATED"/>
    <property type="match status" value="1"/>
</dbReference>
<dbReference type="CDD" id="cd00433">
    <property type="entry name" value="Peptidase_M17"/>
    <property type="match status" value="1"/>
</dbReference>